<protein>
    <submittedName>
        <fullName evidence="2">Uncharacterized protein</fullName>
    </submittedName>
</protein>
<gene>
    <name evidence="2" type="ORF">H7J73_04400</name>
</gene>
<evidence type="ECO:0000313" key="2">
    <source>
        <dbReference type="EMBL" id="MCV7225275.1"/>
    </source>
</evidence>
<name>A0ABT3C770_9MYCO</name>
<sequence length="129" mass="13785">MNDEPVKEGALMAGIDAFPPLIATHRASTPVLAMAHQMTFFHTTLDHHPSAASTISSSRRTAPHADTALQLATPAAHGQLTTPDKQAAFLAERLTHAREEIVDAATPHTTTPAPHWQPNEAGAHRLPGR</sequence>
<feature type="compositionally biased region" description="Low complexity" evidence="1">
    <location>
        <begin position="104"/>
        <end position="114"/>
    </location>
</feature>
<organism evidence="2 3">
    <name type="scientific">Mycolicibacterium komossense</name>
    <dbReference type="NCBI Taxonomy" id="1779"/>
    <lineage>
        <taxon>Bacteria</taxon>
        <taxon>Bacillati</taxon>
        <taxon>Actinomycetota</taxon>
        <taxon>Actinomycetes</taxon>
        <taxon>Mycobacteriales</taxon>
        <taxon>Mycobacteriaceae</taxon>
        <taxon>Mycolicibacterium</taxon>
    </lineage>
</organism>
<accession>A0ABT3C770</accession>
<keyword evidence="3" id="KW-1185">Reference proteome</keyword>
<dbReference type="Proteomes" id="UP001526201">
    <property type="component" value="Unassembled WGS sequence"/>
</dbReference>
<dbReference type="RefSeq" id="WP_264066041.1">
    <property type="nucleotide sequence ID" value="NZ_JACKTY010000013.1"/>
</dbReference>
<reference evidence="2 3" key="1">
    <citation type="journal article" date="2022" name="BMC Genomics">
        <title>Comparative genome analysis of mycobacteria focusing on tRNA and non-coding RNA.</title>
        <authorList>
            <person name="Behra P.R.K."/>
            <person name="Pettersson B.M.F."/>
            <person name="Ramesh M."/>
            <person name="Das S."/>
            <person name="Dasgupta S."/>
            <person name="Kirsebom L.A."/>
        </authorList>
    </citation>
    <scope>NUCLEOTIDE SEQUENCE [LARGE SCALE GENOMIC DNA]</scope>
    <source>
        <strain evidence="2 3">DSM 44078</strain>
    </source>
</reference>
<dbReference type="EMBL" id="JACKTY010000013">
    <property type="protein sequence ID" value="MCV7225275.1"/>
    <property type="molecule type" value="Genomic_DNA"/>
</dbReference>
<evidence type="ECO:0000313" key="3">
    <source>
        <dbReference type="Proteomes" id="UP001526201"/>
    </source>
</evidence>
<feature type="region of interest" description="Disordered" evidence="1">
    <location>
        <begin position="98"/>
        <end position="129"/>
    </location>
</feature>
<evidence type="ECO:0000256" key="1">
    <source>
        <dbReference type="SAM" id="MobiDB-lite"/>
    </source>
</evidence>
<comment type="caution">
    <text evidence="2">The sequence shown here is derived from an EMBL/GenBank/DDBJ whole genome shotgun (WGS) entry which is preliminary data.</text>
</comment>
<proteinExistence type="predicted"/>